<dbReference type="InterPro" id="IPR011047">
    <property type="entry name" value="Quinoprotein_ADH-like_sf"/>
</dbReference>
<dbReference type="Pfam" id="PF12385">
    <property type="entry name" value="Peptidase_C70"/>
    <property type="match status" value="1"/>
</dbReference>
<organism evidence="1 2">
    <name type="scientific">Chryseobacterium herbae</name>
    <dbReference type="NCBI Taxonomy" id="2976476"/>
    <lineage>
        <taxon>Bacteria</taxon>
        <taxon>Pseudomonadati</taxon>
        <taxon>Bacteroidota</taxon>
        <taxon>Flavobacteriia</taxon>
        <taxon>Flavobacteriales</taxon>
        <taxon>Weeksellaceae</taxon>
        <taxon>Chryseobacterium group</taxon>
        <taxon>Chryseobacterium</taxon>
    </lineage>
</organism>
<evidence type="ECO:0000313" key="1">
    <source>
        <dbReference type="EMBL" id="MCT2562296.1"/>
    </source>
</evidence>
<name>A0ABT2ITZ1_9FLAO</name>
<accession>A0ABT2ITZ1</accession>
<proteinExistence type="predicted"/>
<dbReference type="Gene3D" id="2.130.10.10">
    <property type="entry name" value="YVTN repeat-like/Quinoprotein amine dehydrogenase"/>
    <property type="match status" value="1"/>
</dbReference>
<gene>
    <name evidence="1" type="ORF">N0B48_10375</name>
</gene>
<dbReference type="Proteomes" id="UP001525566">
    <property type="component" value="Unassembled WGS sequence"/>
</dbReference>
<dbReference type="SUPFAM" id="SSF50998">
    <property type="entry name" value="Quinoprotein alcohol dehydrogenase-like"/>
    <property type="match status" value="1"/>
</dbReference>
<sequence>MKQIEKKQDRRKAEKMVLKPLPETDSNKLIIKTNEELSVTDSSSSPEQYLWNKSLPGCGNDVVSVLIGNGYIYAGSNGYVYQMDMNGNILNTNNLPGRGQGEIRMDITDNYLVVGTNGYVVLISLSDFANTSSNINVSLPGCGYNIVSVIVSGSYIFAGSNGYAYQLNTTGELLATNTLPGKGNNEVRLATTDTYLVAGINGYIVLVLITDFDNTDYNINISLTGSGYSKVSVLSDPNYIYAGSNGYVYQFNLSGNLIASNNLPGMGNNEIRLALNNTYLIAGTNGFVVLVTLNSFGNTAFNLNTSLPNCAFNIVSVQSEGDVIFAGSNGYAYQLSGNSGNIMIVYGLPGLGNHEVRIASNNYQLYLGTNGFLAATDQTVVLDVNIIGQQTNNWCWAASGQMVMEYLGSNISQCEQANYRFGLSNCCITPTPANCIQGGWPDFENWGFSSITTLWGDALYFDELQNQFDSNMPVAFSWGWTGGGGHMQVATGYSLLSEMVSINDPWPPNIGTFKWLSYNAYVQGSNYTHWRDYYNISKNTTVKSYKSMNDKNPNIKSHTFSSPIEAVNDGLNRFFHLVNDKNYRKMGLEKMASHSDAIQADSNYLKVYFIRHDSLLAFNKNDSPFSILIDLNERMYPVIHENEVVSAITIQQNKNEEWEVKSIGDSILIKEAVSLMKQSEDVNARFFIVTIPSLYHMFLGYLEHDNVLKLIEISAGDGDTSSLNNQQDASEILSAIREKAMNNPFPLTGEEEK</sequence>
<dbReference type="RefSeq" id="WP_259838735.1">
    <property type="nucleotide sequence ID" value="NZ_JAOAMU010000003.1"/>
</dbReference>
<evidence type="ECO:0000313" key="2">
    <source>
        <dbReference type="Proteomes" id="UP001525566"/>
    </source>
</evidence>
<dbReference type="Gene3D" id="3.90.70.10">
    <property type="entry name" value="Cysteine proteinases"/>
    <property type="match status" value="1"/>
</dbReference>
<protein>
    <submittedName>
        <fullName evidence="1">C39 family peptidase</fullName>
    </submittedName>
</protein>
<reference evidence="1 2" key="1">
    <citation type="submission" date="2022-09" db="EMBL/GenBank/DDBJ databases">
        <title>Chryseobacterium oleae sp.nov., isolated from the inter-root soil of Pyrola calliantha H. Andr. in Tibet.</title>
        <authorList>
            <person name="Li Z."/>
        </authorList>
    </citation>
    <scope>NUCLEOTIDE SEQUENCE [LARGE SCALE GENOMIC DNA]</scope>
    <source>
        <strain evidence="2">pc1-10</strain>
    </source>
</reference>
<dbReference type="InterPro" id="IPR015943">
    <property type="entry name" value="WD40/YVTN_repeat-like_dom_sf"/>
</dbReference>
<keyword evidence="2" id="KW-1185">Reference proteome</keyword>
<comment type="caution">
    <text evidence="1">The sequence shown here is derived from an EMBL/GenBank/DDBJ whole genome shotgun (WGS) entry which is preliminary data.</text>
</comment>
<dbReference type="InterPro" id="IPR022118">
    <property type="entry name" value="Peptidase_C70_AvrRpt2"/>
</dbReference>
<dbReference type="EMBL" id="JAOAMU010000003">
    <property type="protein sequence ID" value="MCT2562296.1"/>
    <property type="molecule type" value="Genomic_DNA"/>
</dbReference>